<dbReference type="EMBL" id="JASPKY010000271">
    <property type="protein sequence ID" value="KAK9711885.1"/>
    <property type="molecule type" value="Genomic_DNA"/>
</dbReference>
<accession>A0AAW1K1F0</accession>
<name>A0AAW1K1F0_POPJA</name>
<dbReference type="Proteomes" id="UP001458880">
    <property type="component" value="Unassembled WGS sequence"/>
</dbReference>
<reference evidence="1 2" key="1">
    <citation type="journal article" date="2024" name="BMC Genomics">
        <title>De novo assembly and annotation of Popillia japonica's genome with initial clues to its potential as an invasive pest.</title>
        <authorList>
            <person name="Cucini C."/>
            <person name="Boschi S."/>
            <person name="Funari R."/>
            <person name="Cardaioli E."/>
            <person name="Iannotti N."/>
            <person name="Marturano G."/>
            <person name="Paoli F."/>
            <person name="Bruttini M."/>
            <person name="Carapelli A."/>
            <person name="Frati F."/>
            <person name="Nardi F."/>
        </authorList>
    </citation>
    <scope>NUCLEOTIDE SEQUENCE [LARGE SCALE GENOMIC DNA]</scope>
    <source>
        <strain evidence="1">DMR45628</strain>
    </source>
</reference>
<sequence>MQTGNNEWTKERIVDKIDKPRSYIAKKHTKAEIHRRCEVIPIANKDGPTTILAPGIQEAPVANVPIVTRSGRIFNSNCCCEAEFIKKGRFQQQKSTHPHI</sequence>
<comment type="caution">
    <text evidence="1">The sequence shown here is derived from an EMBL/GenBank/DDBJ whole genome shotgun (WGS) entry which is preliminary data.</text>
</comment>
<evidence type="ECO:0000313" key="2">
    <source>
        <dbReference type="Proteomes" id="UP001458880"/>
    </source>
</evidence>
<proteinExistence type="predicted"/>
<dbReference type="AlphaFoldDB" id="A0AAW1K1F0"/>
<keyword evidence="2" id="KW-1185">Reference proteome</keyword>
<protein>
    <submittedName>
        <fullName evidence="1">Uncharacterized protein</fullName>
    </submittedName>
</protein>
<organism evidence="1 2">
    <name type="scientific">Popillia japonica</name>
    <name type="common">Japanese beetle</name>
    <dbReference type="NCBI Taxonomy" id="7064"/>
    <lineage>
        <taxon>Eukaryota</taxon>
        <taxon>Metazoa</taxon>
        <taxon>Ecdysozoa</taxon>
        <taxon>Arthropoda</taxon>
        <taxon>Hexapoda</taxon>
        <taxon>Insecta</taxon>
        <taxon>Pterygota</taxon>
        <taxon>Neoptera</taxon>
        <taxon>Endopterygota</taxon>
        <taxon>Coleoptera</taxon>
        <taxon>Polyphaga</taxon>
        <taxon>Scarabaeiformia</taxon>
        <taxon>Scarabaeidae</taxon>
        <taxon>Rutelinae</taxon>
        <taxon>Popillia</taxon>
    </lineage>
</organism>
<evidence type="ECO:0000313" key="1">
    <source>
        <dbReference type="EMBL" id="KAK9711885.1"/>
    </source>
</evidence>
<gene>
    <name evidence="1" type="ORF">QE152_g25216</name>
</gene>